<reference evidence="1 2" key="1">
    <citation type="journal article" date="2014" name="Nat. Commun.">
        <title>Klebsormidium flaccidum genome reveals primary factors for plant terrestrial adaptation.</title>
        <authorList>
            <person name="Hori K."/>
            <person name="Maruyama F."/>
            <person name="Fujisawa T."/>
            <person name="Togashi T."/>
            <person name="Yamamoto N."/>
            <person name="Seo M."/>
            <person name="Sato S."/>
            <person name="Yamada T."/>
            <person name="Mori H."/>
            <person name="Tajima N."/>
            <person name="Moriyama T."/>
            <person name="Ikeuchi M."/>
            <person name="Watanabe M."/>
            <person name="Wada H."/>
            <person name="Kobayashi K."/>
            <person name="Saito M."/>
            <person name="Masuda T."/>
            <person name="Sasaki-Sekimoto Y."/>
            <person name="Mashiguchi K."/>
            <person name="Awai K."/>
            <person name="Shimojima M."/>
            <person name="Masuda S."/>
            <person name="Iwai M."/>
            <person name="Nobusawa T."/>
            <person name="Narise T."/>
            <person name="Kondo S."/>
            <person name="Saito H."/>
            <person name="Sato R."/>
            <person name="Murakawa M."/>
            <person name="Ihara Y."/>
            <person name="Oshima-Yamada Y."/>
            <person name="Ohtaka K."/>
            <person name="Satoh M."/>
            <person name="Sonobe K."/>
            <person name="Ishii M."/>
            <person name="Ohtani R."/>
            <person name="Kanamori-Sato M."/>
            <person name="Honoki R."/>
            <person name="Miyazaki D."/>
            <person name="Mochizuki H."/>
            <person name="Umetsu J."/>
            <person name="Higashi K."/>
            <person name="Shibata D."/>
            <person name="Kamiya Y."/>
            <person name="Sato N."/>
            <person name="Nakamura Y."/>
            <person name="Tabata S."/>
            <person name="Ida S."/>
            <person name="Kurokawa K."/>
            <person name="Ohta H."/>
        </authorList>
    </citation>
    <scope>NUCLEOTIDE SEQUENCE [LARGE SCALE GENOMIC DNA]</scope>
    <source>
        <strain evidence="1 2">NIES-2285</strain>
    </source>
</reference>
<sequence>MATPEITLNFFREGLPVITKVVTTETVDLSEVARDCELVPEGSLYFRGVDDKKVSFSRTPVSVKKLLETCGSEGDLHILLNPFDGLRFIKFKYGKSTKTFPATTVSWDEFTSWVLEVNPQYTGYELSAKFAGPGLELEARSEGEFQIAVPSFLRFFPKQVVDLTVTVKQGHLRSFSTFTGDRGVKDGMAILLGQSYDMNKKSHQNPKSVARLDGYDPMELTEEVLLKEVPKRYSGGRAATVHDLLKQTMWLLSAAYAACGESNSQTEATKRTFIDQVLILVAAIISTVLDLDDELELIMEYKFDNGTLDYIYRHLRALVALIEAKGECKLPAYRGQALVEMSSLKRVKQQDSRKRDWEEMEDAGTVGILTNADEWEFFVFRPNAQPPVTFRRLASDMSIVDWKDVQALQTLFKPVIEQLVGILAVECKLVKESAAKKVKPNVK</sequence>
<accession>A0A1Y1I649</accession>
<keyword evidence="2" id="KW-1185">Reference proteome</keyword>
<name>A0A1Y1I649_KLENI</name>
<protein>
    <submittedName>
        <fullName evidence="1">Uncharacterized protein</fullName>
    </submittedName>
</protein>
<dbReference type="AlphaFoldDB" id="A0A1Y1I649"/>
<proteinExistence type="predicted"/>
<dbReference type="Proteomes" id="UP000054558">
    <property type="component" value="Unassembled WGS sequence"/>
</dbReference>
<gene>
    <name evidence="1" type="ORF">KFL_002890020</name>
</gene>
<organism evidence="1 2">
    <name type="scientific">Klebsormidium nitens</name>
    <name type="common">Green alga</name>
    <name type="synonym">Ulothrix nitens</name>
    <dbReference type="NCBI Taxonomy" id="105231"/>
    <lineage>
        <taxon>Eukaryota</taxon>
        <taxon>Viridiplantae</taxon>
        <taxon>Streptophyta</taxon>
        <taxon>Klebsormidiophyceae</taxon>
        <taxon>Klebsormidiales</taxon>
        <taxon>Klebsormidiaceae</taxon>
        <taxon>Klebsormidium</taxon>
    </lineage>
</organism>
<evidence type="ECO:0000313" key="1">
    <source>
        <dbReference type="EMBL" id="GAQ86435.1"/>
    </source>
</evidence>
<dbReference type="EMBL" id="DF237238">
    <property type="protein sequence ID" value="GAQ86435.1"/>
    <property type="molecule type" value="Genomic_DNA"/>
</dbReference>
<evidence type="ECO:0000313" key="2">
    <source>
        <dbReference type="Proteomes" id="UP000054558"/>
    </source>
</evidence>